<name>A0ABD5YJ35_9EURY</name>
<dbReference type="Proteomes" id="UP001596417">
    <property type="component" value="Unassembled WGS sequence"/>
</dbReference>
<dbReference type="NCBIfam" id="NF037970">
    <property type="entry name" value="vanZ_1"/>
    <property type="match status" value="1"/>
</dbReference>
<reference evidence="2 3" key="1">
    <citation type="journal article" date="2019" name="Int. J. Syst. Evol. Microbiol.">
        <title>The Global Catalogue of Microorganisms (GCM) 10K type strain sequencing project: providing services to taxonomists for standard genome sequencing and annotation.</title>
        <authorList>
            <consortium name="The Broad Institute Genomics Platform"/>
            <consortium name="The Broad Institute Genome Sequencing Center for Infectious Disease"/>
            <person name="Wu L."/>
            <person name="Ma J."/>
        </authorList>
    </citation>
    <scope>NUCLEOTIDE SEQUENCE [LARGE SCALE GENOMIC DNA]</scope>
    <source>
        <strain evidence="2 3">RDMS1</strain>
    </source>
</reference>
<protein>
    <submittedName>
        <fullName evidence="2">VanZ family protein</fullName>
    </submittedName>
</protein>
<keyword evidence="1" id="KW-0472">Membrane</keyword>
<keyword evidence="1" id="KW-1133">Transmembrane helix</keyword>
<dbReference type="EMBL" id="JBHTAX010000001">
    <property type="protein sequence ID" value="MFC7189374.1"/>
    <property type="molecule type" value="Genomic_DNA"/>
</dbReference>
<dbReference type="RefSeq" id="WP_248905433.1">
    <property type="nucleotide sequence ID" value="NZ_CP109979.1"/>
</dbReference>
<evidence type="ECO:0000313" key="3">
    <source>
        <dbReference type="Proteomes" id="UP001596417"/>
    </source>
</evidence>
<comment type="caution">
    <text evidence="2">The sequence shown here is derived from an EMBL/GenBank/DDBJ whole genome shotgun (WGS) entry which is preliminary data.</text>
</comment>
<gene>
    <name evidence="2" type="ORF">ACFQL7_05605</name>
</gene>
<feature type="transmembrane region" description="Helical" evidence="1">
    <location>
        <begin position="74"/>
        <end position="94"/>
    </location>
</feature>
<organism evidence="2 3">
    <name type="scientific">Halocatena marina</name>
    <dbReference type="NCBI Taxonomy" id="2934937"/>
    <lineage>
        <taxon>Archaea</taxon>
        <taxon>Methanobacteriati</taxon>
        <taxon>Methanobacteriota</taxon>
        <taxon>Stenosarchaea group</taxon>
        <taxon>Halobacteria</taxon>
        <taxon>Halobacteriales</taxon>
        <taxon>Natronomonadaceae</taxon>
        <taxon>Halocatena</taxon>
    </lineage>
</organism>
<accession>A0ABD5YJ35</accession>
<dbReference type="AlphaFoldDB" id="A0ABD5YJ35"/>
<keyword evidence="1" id="KW-0812">Transmembrane</keyword>
<evidence type="ECO:0000256" key="1">
    <source>
        <dbReference type="SAM" id="Phobius"/>
    </source>
</evidence>
<evidence type="ECO:0000313" key="2">
    <source>
        <dbReference type="EMBL" id="MFC7189374.1"/>
    </source>
</evidence>
<sequence>MVPSPFRYRKFGRFGPDKFLHFVGHAGLSTTLVKALEAKCSRRTAPVLAVGSSTIHGVITNSLQQWIPGRKPEYADVVAGFLGSVAGVWFWQYILARPHPRQTG</sequence>
<keyword evidence="3" id="KW-1185">Reference proteome</keyword>
<proteinExistence type="predicted"/>
<dbReference type="GeneID" id="76198943"/>